<feature type="region of interest" description="Disordered" evidence="1">
    <location>
        <begin position="38"/>
        <end position="66"/>
    </location>
</feature>
<name>A0A699UVS0_TANCI</name>
<protein>
    <submittedName>
        <fullName evidence="2">Uncharacterized protein</fullName>
    </submittedName>
</protein>
<dbReference type="EMBL" id="BKCJ011348510">
    <property type="protein sequence ID" value="GFD23924.1"/>
    <property type="molecule type" value="Genomic_DNA"/>
</dbReference>
<proteinExistence type="predicted"/>
<evidence type="ECO:0000256" key="1">
    <source>
        <dbReference type="SAM" id="MobiDB-lite"/>
    </source>
</evidence>
<feature type="non-terminal residue" evidence="2">
    <location>
        <position position="1"/>
    </location>
</feature>
<sequence>ARERAGGGRRKLHVHRFGGSQLGSRVAYRGGVGYVILRDGKRPHSGEGSGRRQVGPRQGVGLGRRGSVDVLACKSQRVRRSRNGRRSGRDIIPVQREVIDSRRRAVAAATAAVQGRNANPDGAGIIIE</sequence>
<accession>A0A699UVS0</accession>
<organism evidence="2">
    <name type="scientific">Tanacetum cinerariifolium</name>
    <name type="common">Dalmatian daisy</name>
    <name type="synonym">Chrysanthemum cinerariifolium</name>
    <dbReference type="NCBI Taxonomy" id="118510"/>
    <lineage>
        <taxon>Eukaryota</taxon>
        <taxon>Viridiplantae</taxon>
        <taxon>Streptophyta</taxon>
        <taxon>Embryophyta</taxon>
        <taxon>Tracheophyta</taxon>
        <taxon>Spermatophyta</taxon>
        <taxon>Magnoliopsida</taxon>
        <taxon>eudicotyledons</taxon>
        <taxon>Gunneridae</taxon>
        <taxon>Pentapetalae</taxon>
        <taxon>asterids</taxon>
        <taxon>campanulids</taxon>
        <taxon>Asterales</taxon>
        <taxon>Asteraceae</taxon>
        <taxon>Asteroideae</taxon>
        <taxon>Anthemideae</taxon>
        <taxon>Anthemidinae</taxon>
        <taxon>Tanacetum</taxon>
    </lineage>
</organism>
<gene>
    <name evidence="2" type="ORF">Tci_895893</name>
</gene>
<dbReference type="AlphaFoldDB" id="A0A699UVS0"/>
<evidence type="ECO:0000313" key="2">
    <source>
        <dbReference type="EMBL" id="GFD23924.1"/>
    </source>
</evidence>
<comment type="caution">
    <text evidence="2">The sequence shown here is derived from an EMBL/GenBank/DDBJ whole genome shotgun (WGS) entry which is preliminary data.</text>
</comment>
<reference evidence="2" key="1">
    <citation type="journal article" date="2019" name="Sci. Rep.">
        <title>Draft genome of Tanacetum cinerariifolium, the natural source of mosquito coil.</title>
        <authorList>
            <person name="Yamashiro T."/>
            <person name="Shiraishi A."/>
            <person name="Satake H."/>
            <person name="Nakayama K."/>
        </authorList>
    </citation>
    <scope>NUCLEOTIDE SEQUENCE</scope>
</reference>